<feature type="domain" description="MADF" evidence="2">
    <location>
        <begin position="259"/>
        <end position="298"/>
    </location>
</feature>
<reference evidence="3" key="1">
    <citation type="journal article" date="2021" name="Sci. Adv.">
        <title>The American lobster genome reveals insights on longevity, neural, and immune adaptations.</title>
        <authorList>
            <person name="Polinski J.M."/>
            <person name="Zimin A.V."/>
            <person name="Clark K.F."/>
            <person name="Kohn A.B."/>
            <person name="Sadowski N."/>
            <person name="Timp W."/>
            <person name="Ptitsyn A."/>
            <person name="Khanna P."/>
            <person name="Romanova D.Y."/>
            <person name="Williams P."/>
            <person name="Greenwood S.J."/>
            <person name="Moroz L.L."/>
            <person name="Walt D.R."/>
            <person name="Bodnar A.G."/>
        </authorList>
    </citation>
    <scope>NUCLEOTIDE SEQUENCE</scope>
    <source>
        <strain evidence="3">GMGI-L3</strain>
    </source>
</reference>
<evidence type="ECO:0000259" key="2">
    <source>
        <dbReference type="Pfam" id="PF10545"/>
    </source>
</evidence>
<dbReference type="AlphaFoldDB" id="A0A8J5KIV6"/>
<feature type="region of interest" description="Disordered" evidence="1">
    <location>
        <begin position="140"/>
        <end position="174"/>
    </location>
</feature>
<gene>
    <name evidence="3" type="ORF">Hamer_G021673</name>
</gene>
<organism evidence="3 4">
    <name type="scientific">Homarus americanus</name>
    <name type="common">American lobster</name>
    <dbReference type="NCBI Taxonomy" id="6706"/>
    <lineage>
        <taxon>Eukaryota</taxon>
        <taxon>Metazoa</taxon>
        <taxon>Ecdysozoa</taxon>
        <taxon>Arthropoda</taxon>
        <taxon>Crustacea</taxon>
        <taxon>Multicrustacea</taxon>
        <taxon>Malacostraca</taxon>
        <taxon>Eumalacostraca</taxon>
        <taxon>Eucarida</taxon>
        <taxon>Decapoda</taxon>
        <taxon>Pleocyemata</taxon>
        <taxon>Astacidea</taxon>
        <taxon>Nephropoidea</taxon>
        <taxon>Nephropidae</taxon>
        <taxon>Homarus</taxon>
    </lineage>
</organism>
<accession>A0A8J5KIV6</accession>
<evidence type="ECO:0000256" key="1">
    <source>
        <dbReference type="SAM" id="MobiDB-lite"/>
    </source>
</evidence>
<comment type="caution">
    <text evidence="3">The sequence shown here is derived from an EMBL/GenBank/DDBJ whole genome shotgun (WGS) entry which is preliminary data.</text>
</comment>
<evidence type="ECO:0000313" key="3">
    <source>
        <dbReference type="EMBL" id="KAG7171193.1"/>
    </source>
</evidence>
<dbReference type="Pfam" id="PF10545">
    <property type="entry name" value="MADF_DNA_bdg"/>
    <property type="match status" value="1"/>
</dbReference>
<dbReference type="Proteomes" id="UP000747542">
    <property type="component" value="Unassembled WGS sequence"/>
</dbReference>
<proteinExistence type="predicted"/>
<evidence type="ECO:0000313" key="4">
    <source>
        <dbReference type="Proteomes" id="UP000747542"/>
    </source>
</evidence>
<dbReference type="InterPro" id="IPR006578">
    <property type="entry name" value="MADF-dom"/>
</dbReference>
<dbReference type="EMBL" id="JAHLQT010012745">
    <property type="protein sequence ID" value="KAG7171193.1"/>
    <property type="molecule type" value="Genomic_DNA"/>
</dbReference>
<keyword evidence="4" id="KW-1185">Reference proteome</keyword>
<protein>
    <submittedName>
        <fullName evidence="3">Putative Alcohol dehydrogenase transcription factor Myb/SANT-like-containing protein 20</fullName>
    </submittedName>
</protein>
<sequence length="372" mass="42279">MSGEVVNYPRVPVKKKPQEFDGKVSWEAYQAQFDLLAEQNGWDDKQCAAQLATSLKTMEVLSQLAEEQSSYMSLVKVLGRSYVKSLQERLMEINHQVQGALEFSGEVMKHNHDVKASQVCYKDGDKVWLYNPLRKKGQYTLEDSEEQSPTTDGNQIGDPGRTQDRTELGNSTMDQEEEHCSLVAELDAHIETQAIQATQYRAVQKTVSSYLNRSPHTGTRGNTDQVQACVGLHGAVFETQISAPRVHISVSTMASSEELIEAVRSERVLYDTRHCDYMKSKLKDGIWERIAEALQYKDDMASSLEDLTFLALGAAAAVYAVAEIEKPKRRKRVKQWLMKRNELSHDSLLNELKLEPGDWFNYLRMDEETYLL</sequence>
<name>A0A8J5KIV6_HOMAM</name>